<feature type="transmembrane region" description="Helical" evidence="2">
    <location>
        <begin position="611"/>
        <end position="631"/>
    </location>
</feature>
<dbReference type="RefSeq" id="WP_221873510.1">
    <property type="nucleotide sequence ID" value="NZ_JACWFH010000012.1"/>
</dbReference>
<accession>A0ABS7K4V2</accession>
<dbReference type="Proteomes" id="UP000769780">
    <property type="component" value="Unassembled WGS sequence"/>
</dbReference>
<evidence type="ECO:0000256" key="3">
    <source>
        <dbReference type="SAM" id="SignalP"/>
    </source>
</evidence>
<protein>
    <submittedName>
        <fullName evidence="4">LPXTG cell wall anchor domain-containing protein</fullName>
    </submittedName>
</protein>
<proteinExistence type="predicted"/>
<dbReference type="NCBIfam" id="TIGR01167">
    <property type="entry name" value="LPXTG_anchor"/>
    <property type="match status" value="1"/>
</dbReference>
<evidence type="ECO:0000313" key="5">
    <source>
        <dbReference type="Proteomes" id="UP000769780"/>
    </source>
</evidence>
<reference evidence="4 5" key="1">
    <citation type="submission" date="2020-07" db="EMBL/GenBank/DDBJ databases">
        <title>Fungal Genomes of the International Space Station.</title>
        <authorList>
            <person name="Seuylemezian A."/>
            <person name="Singh N.K."/>
            <person name="Wood J."/>
            <person name="Venkateswaran K."/>
        </authorList>
    </citation>
    <scope>NUCLEOTIDE SEQUENCE [LARGE SCALE GENOMIC DNA]</scope>
    <source>
        <strain evidence="4 5">PL-B2</strain>
    </source>
</reference>
<keyword evidence="3" id="KW-0732">Signal</keyword>
<feature type="compositionally biased region" description="Low complexity" evidence="1">
    <location>
        <begin position="483"/>
        <end position="493"/>
    </location>
</feature>
<evidence type="ECO:0000256" key="2">
    <source>
        <dbReference type="SAM" id="Phobius"/>
    </source>
</evidence>
<organism evidence="4 5">
    <name type="scientific">Mesobacillus maritimus</name>
    <dbReference type="NCBI Taxonomy" id="1643336"/>
    <lineage>
        <taxon>Bacteria</taxon>
        <taxon>Bacillati</taxon>
        <taxon>Bacillota</taxon>
        <taxon>Bacilli</taxon>
        <taxon>Bacillales</taxon>
        <taxon>Bacillaceae</taxon>
        <taxon>Mesobacillus</taxon>
    </lineage>
</organism>
<feature type="compositionally biased region" description="Acidic residues" evidence="1">
    <location>
        <begin position="494"/>
        <end position="521"/>
    </location>
</feature>
<keyword evidence="2" id="KW-0812">Transmembrane</keyword>
<sequence>MWKGIFAFVCLILILSTISSVTLVQAEEEYLVYDDFESSELTQSPASTGAIGDYMIEPYTNQDGVEWLNNEEENFAQIVQDPLNGGNTALMLMDKQDSDISKGGATRIVHDRFSTQAKDSAVVVEFNFMAEEIGSNSRFRLMNKGGNHAMVSLETDGDTLVYRTKDGGKATLIENLTPNTWYHVSIKADMPTMKYDVVITGGGNAEVHNLDFYQSVSDYGRFDVNTGNSSTSVYYLDNVHMFNTPTTPVAPTEVPDVTAPGEYLIQDDFEGSWPTEPTNTKTHSFGNYDITISSNKGRNWVYDPSENYAQIVQTPTLEENLALKLHDSNGSSATEGGLTRAIHQNFLPQTLDKVVVVEFDLLGEAFGSNSRVRLMNKGGSKALVSLETSRNGLEYRTADGKKELVEDLQENTWYHFKIVLDMQLQKYNLMITGGSEVELRNQPFYQNAADLGRLDLNTGHSSISTLYFDNIQMYDPAQAPTQPTEEAGETPVEPTEEEQQPAEQLEEEEPQPVDQVTEEAGENSNHPEEPIEQPDKEQSDVVVPTDKEQSHKDKNVALEQKNEETVQEQTDRETLESNERVDASEVTQSTENVENVEDIGNNELPNTATNAGNLLAMGIVLIFAGVGLFALGRKPRREF</sequence>
<evidence type="ECO:0000256" key="1">
    <source>
        <dbReference type="SAM" id="MobiDB-lite"/>
    </source>
</evidence>
<feature type="chain" id="PRO_5045641013" evidence="3">
    <location>
        <begin position="27"/>
        <end position="639"/>
    </location>
</feature>
<keyword evidence="5" id="KW-1185">Reference proteome</keyword>
<dbReference type="EMBL" id="JACWFH010000012">
    <property type="protein sequence ID" value="MBY0097284.1"/>
    <property type="molecule type" value="Genomic_DNA"/>
</dbReference>
<keyword evidence="2" id="KW-0472">Membrane</keyword>
<name>A0ABS7K4V2_9BACI</name>
<comment type="caution">
    <text evidence="4">The sequence shown here is derived from an EMBL/GenBank/DDBJ whole genome shotgun (WGS) entry which is preliminary data.</text>
</comment>
<gene>
    <name evidence="4" type="ORF">H0185_10810</name>
</gene>
<evidence type="ECO:0000313" key="4">
    <source>
        <dbReference type="EMBL" id="MBY0097284.1"/>
    </source>
</evidence>
<keyword evidence="2" id="KW-1133">Transmembrane helix</keyword>
<feature type="compositionally biased region" description="Basic and acidic residues" evidence="1">
    <location>
        <begin position="525"/>
        <end position="583"/>
    </location>
</feature>
<feature type="signal peptide" evidence="3">
    <location>
        <begin position="1"/>
        <end position="26"/>
    </location>
</feature>
<feature type="region of interest" description="Disordered" evidence="1">
    <location>
        <begin position="478"/>
        <end position="590"/>
    </location>
</feature>